<dbReference type="RefSeq" id="WP_087136814.1">
    <property type="nucleotide sequence ID" value="NZ_JBQDRQ010000014.1"/>
</dbReference>
<feature type="transmembrane region" description="Helical" evidence="8">
    <location>
        <begin position="20"/>
        <end position="45"/>
    </location>
</feature>
<organism evidence="9 10">
    <name type="scientific">Mycetocola reblochoni</name>
    <dbReference type="NCBI Taxonomy" id="331618"/>
    <lineage>
        <taxon>Bacteria</taxon>
        <taxon>Bacillati</taxon>
        <taxon>Actinomycetota</taxon>
        <taxon>Actinomycetes</taxon>
        <taxon>Micrococcales</taxon>
        <taxon>Microbacteriaceae</taxon>
        <taxon>Mycetocola</taxon>
    </lineage>
</organism>
<name>A0A3L6ZSR7_9MICO</name>
<comment type="similarity">
    <text evidence="2 6">Belongs to the ABC-3 integral membrane protein family.</text>
</comment>
<feature type="transmembrane region" description="Helical" evidence="8">
    <location>
        <begin position="57"/>
        <end position="83"/>
    </location>
</feature>
<evidence type="ECO:0000256" key="4">
    <source>
        <dbReference type="ARBA" id="ARBA00022989"/>
    </source>
</evidence>
<feature type="transmembrane region" description="Helical" evidence="8">
    <location>
        <begin position="249"/>
        <end position="268"/>
    </location>
</feature>
<feature type="transmembrane region" description="Helical" evidence="8">
    <location>
        <begin position="223"/>
        <end position="243"/>
    </location>
</feature>
<dbReference type="Pfam" id="PF00950">
    <property type="entry name" value="ABC-3"/>
    <property type="match status" value="1"/>
</dbReference>
<dbReference type="Gene3D" id="1.10.3470.10">
    <property type="entry name" value="ABC transporter involved in vitamin B12 uptake, BtuC"/>
    <property type="match status" value="1"/>
</dbReference>
<feature type="transmembrane region" description="Helical" evidence="8">
    <location>
        <begin position="173"/>
        <end position="193"/>
    </location>
</feature>
<accession>A0A3L6ZSR7</accession>
<evidence type="ECO:0000313" key="9">
    <source>
        <dbReference type="EMBL" id="RLP70082.1"/>
    </source>
</evidence>
<evidence type="ECO:0000256" key="6">
    <source>
        <dbReference type="RuleBase" id="RU003943"/>
    </source>
</evidence>
<feature type="transmembrane region" description="Helical" evidence="8">
    <location>
        <begin position="95"/>
        <end position="114"/>
    </location>
</feature>
<comment type="caution">
    <text evidence="9">The sequence shown here is derived from an EMBL/GenBank/DDBJ whole genome shotgun (WGS) entry which is preliminary data.</text>
</comment>
<dbReference type="InterPro" id="IPR001626">
    <property type="entry name" value="ABC_TroCD"/>
</dbReference>
<evidence type="ECO:0000256" key="5">
    <source>
        <dbReference type="ARBA" id="ARBA00023136"/>
    </source>
</evidence>
<dbReference type="GO" id="GO:0043190">
    <property type="term" value="C:ATP-binding cassette (ABC) transporter complex"/>
    <property type="evidence" value="ECO:0007669"/>
    <property type="project" value="InterPro"/>
</dbReference>
<feature type="region of interest" description="Disordered" evidence="7">
    <location>
        <begin position="287"/>
        <end position="309"/>
    </location>
</feature>
<gene>
    <name evidence="9" type="ORF">D9V30_05300</name>
</gene>
<dbReference type="SUPFAM" id="SSF81345">
    <property type="entry name" value="ABC transporter involved in vitamin B12 uptake, BtuC"/>
    <property type="match status" value="1"/>
</dbReference>
<dbReference type="InterPro" id="IPR037294">
    <property type="entry name" value="ABC_BtuC-like"/>
</dbReference>
<evidence type="ECO:0000256" key="2">
    <source>
        <dbReference type="ARBA" id="ARBA00008034"/>
    </source>
</evidence>
<dbReference type="PANTHER" id="PTHR30477:SF13">
    <property type="entry name" value="IRON TRANSPORT SYSTEM MEMBRANE PROTEIN HI_0360-RELATED"/>
    <property type="match status" value="1"/>
</dbReference>
<evidence type="ECO:0000256" key="3">
    <source>
        <dbReference type="ARBA" id="ARBA00022692"/>
    </source>
</evidence>
<dbReference type="GO" id="GO:0010043">
    <property type="term" value="P:response to zinc ion"/>
    <property type="evidence" value="ECO:0007669"/>
    <property type="project" value="TreeGrafter"/>
</dbReference>
<dbReference type="PANTHER" id="PTHR30477">
    <property type="entry name" value="ABC-TRANSPORTER METAL-BINDING PROTEIN"/>
    <property type="match status" value="1"/>
</dbReference>
<sequence>MTLLDVLLEPLGYDFMVRALATALIASVVCAVLSCWLVLIGWSLMGDAVSHAVLPGVVLAYIVGAPFALGAVVFGFLAVALIGAVRDTSRVKEDAAIGIVFTTLFALGLVLISITPSQTDLNHIIFGNLLGVSVGDLVQVVVLGAVVLIVLLTKRRDFTLYAFDPTHAHAIGLNPRVLGAVLLGLLALTAVVALQAVGVILVVAMLIIPGATAYLLTDRFSRMLLIAPAMSAVCAVVGLYLSYYLDTASGGMIVLAQGTAFALAYLFGPRHGLLGSRIAARRRRAALDRGRASATPSTTTRGQAGASDT</sequence>
<evidence type="ECO:0000313" key="10">
    <source>
        <dbReference type="Proteomes" id="UP000275395"/>
    </source>
</evidence>
<keyword evidence="6" id="KW-0813">Transport</keyword>
<evidence type="ECO:0000256" key="1">
    <source>
        <dbReference type="ARBA" id="ARBA00004141"/>
    </source>
</evidence>
<feature type="transmembrane region" description="Helical" evidence="8">
    <location>
        <begin position="199"/>
        <end position="216"/>
    </location>
</feature>
<dbReference type="GO" id="GO:0055085">
    <property type="term" value="P:transmembrane transport"/>
    <property type="evidence" value="ECO:0007669"/>
    <property type="project" value="InterPro"/>
</dbReference>
<dbReference type="AlphaFoldDB" id="A0A3L6ZSR7"/>
<keyword evidence="5 8" id="KW-0472">Membrane</keyword>
<dbReference type="FunFam" id="1.10.3470.10:FF:000003">
    <property type="entry name" value="Iron ABC transporter permease SitD"/>
    <property type="match status" value="1"/>
</dbReference>
<evidence type="ECO:0000256" key="8">
    <source>
        <dbReference type="SAM" id="Phobius"/>
    </source>
</evidence>
<dbReference type="GO" id="GO:0071281">
    <property type="term" value="P:cellular response to iron ion"/>
    <property type="evidence" value="ECO:0007669"/>
    <property type="project" value="UniProtKB-ARBA"/>
</dbReference>
<comment type="subcellular location">
    <subcellularLocation>
        <location evidence="6">Cell membrane</location>
        <topology evidence="6">Multi-pass membrane protein</topology>
    </subcellularLocation>
    <subcellularLocation>
        <location evidence="1">Membrane</location>
        <topology evidence="1">Multi-pass membrane protein</topology>
    </subcellularLocation>
</comment>
<reference evidence="9 10" key="1">
    <citation type="submission" date="2018-10" db="EMBL/GenBank/DDBJ databases">
        <authorList>
            <person name="Li J."/>
        </authorList>
    </citation>
    <scope>NUCLEOTIDE SEQUENCE [LARGE SCALE GENOMIC DNA]</scope>
    <source>
        <strain evidence="9 10">JCM 30549</strain>
    </source>
</reference>
<dbReference type="EMBL" id="RCUW01000003">
    <property type="protein sequence ID" value="RLP70082.1"/>
    <property type="molecule type" value="Genomic_DNA"/>
</dbReference>
<feature type="transmembrane region" description="Helical" evidence="8">
    <location>
        <begin position="126"/>
        <end position="152"/>
    </location>
</feature>
<evidence type="ECO:0000256" key="7">
    <source>
        <dbReference type="SAM" id="MobiDB-lite"/>
    </source>
</evidence>
<dbReference type="Proteomes" id="UP000275395">
    <property type="component" value="Unassembled WGS sequence"/>
</dbReference>
<keyword evidence="4 8" id="KW-1133">Transmembrane helix</keyword>
<proteinExistence type="inferred from homology"/>
<keyword evidence="3 6" id="KW-0812">Transmembrane</keyword>
<dbReference type="CDD" id="cd06550">
    <property type="entry name" value="TM_ABC_iron-siderophores_like"/>
    <property type="match status" value="1"/>
</dbReference>
<feature type="compositionally biased region" description="Polar residues" evidence="7">
    <location>
        <begin position="295"/>
        <end position="309"/>
    </location>
</feature>
<protein>
    <submittedName>
        <fullName evidence="9">Metal ABC transporter permease</fullName>
    </submittedName>
</protein>